<keyword evidence="2 3" id="KW-0450">Lipoyl</keyword>
<gene>
    <name evidence="3" type="primary">gcvH</name>
    <name evidence="6" type="ORF">AF333_14325</name>
    <name evidence="7" type="ORF">SAMN04487909_10255</name>
</gene>
<accession>A0A0D1W5Y3</accession>
<dbReference type="GO" id="GO:0005960">
    <property type="term" value="C:glycine cleavage complex"/>
    <property type="evidence" value="ECO:0007669"/>
    <property type="project" value="InterPro"/>
</dbReference>
<dbReference type="EMBL" id="FNED01000002">
    <property type="protein sequence ID" value="SDI19058.1"/>
    <property type="molecule type" value="Genomic_DNA"/>
</dbReference>
<comment type="subunit">
    <text evidence="3">The glycine cleavage system is composed of four proteins: P, T, L and H.</text>
</comment>
<dbReference type="GeneID" id="42306351"/>
<dbReference type="InterPro" id="IPR000089">
    <property type="entry name" value="Biotin_lipoyl"/>
</dbReference>
<dbReference type="InterPro" id="IPR033753">
    <property type="entry name" value="GCV_H/Fam206"/>
</dbReference>
<organism evidence="6 8">
    <name type="scientific">Aneurinibacillus migulanus</name>
    <name type="common">Bacillus migulanus</name>
    <dbReference type="NCBI Taxonomy" id="47500"/>
    <lineage>
        <taxon>Bacteria</taxon>
        <taxon>Bacillati</taxon>
        <taxon>Bacillota</taxon>
        <taxon>Bacilli</taxon>
        <taxon>Bacillales</taxon>
        <taxon>Paenibacillaceae</taxon>
        <taxon>Aneurinibacillus group</taxon>
        <taxon>Aneurinibacillus</taxon>
    </lineage>
</organism>
<dbReference type="AlphaFoldDB" id="A0A0D1W5Y3"/>
<evidence type="ECO:0000256" key="1">
    <source>
        <dbReference type="ARBA" id="ARBA00009249"/>
    </source>
</evidence>
<sequence length="129" mass="14365">MSQTVSSFLYSKEHEWVEIIKGNLVKIGITDFAQNQLGDIVFVELPQEGEEITANESMGTVESVKAVSEIFSPVSGKVTQMNGDLEDTPEIINSEPYGQGWMVTVELNNPDELKELMTAEQYSAFVEEE</sequence>
<dbReference type="Gene3D" id="2.40.50.100">
    <property type="match status" value="1"/>
</dbReference>
<name>A0A0D1W5Y3_ANEMI</name>
<keyword evidence="8" id="KW-1185">Reference proteome</keyword>
<proteinExistence type="inferred from homology"/>
<dbReference type="InterPro" id="IPR003016">
    <property type="entry name" value="2-oxoA_DH_lipoyl-BS"/>
</dbReference>
<dbReference type="HAMAP" id="MF_00272">
    <property type="entry name" value="GcvH"/>
    <property type="match status" value="1"/>
</dbReference>
<dbReference type="SUPFAM" id="SSF51230">
    <property type="entry name" value="Single hybrid motif"/>
    <property type="match status" value="1"/>
</dbReference>
<dbReference type="PATRIC" id="fig|47500.12.peg.2618"/>
<dbReference type="NCBIfam" id="NF002270">
    <property type="entry name" value="PRK01202.1"/>
    <property type="match status" value="1"/>
</dbReference>
<evidence type="ECO:0000256" key="4">
    <source>
        <dbReference type="PIRSR" id="PIRSR617453-50"/>
    </source>
</evidence>
<dbReference type="InterPro" id="IPR002930">
    <property type="entry name" value="GCV_H"/>
</dbReference>
<comment type="function">
    <text evidence="3">Is also involved in protein lipoylation via its role as an octanoyl/lipoyl carrier protein intermediate.</text>
</comment>
<dbReference type="GO" id="GO:0005829">
    <property type="term" value="C:cytosol"/>
    <property type="evidence" value="ECO:0007669"/>
    <property type="project" value="TreeGrafter"/>
</dbReference>
<dbReference type="STRING" id="47500.AF333_14325"/>
<dbReference type="InterPro" id="IPR017453">
    <property type="entry name" value="GCV_H_sub"/>
</dbReference>
<dbReference type="Proteomes" id="UP000182836">
    <property type="component" value="Unassembled WGS sequence"/>
</dbReference>
<evidence type="ECO:0000313" key="7">
    <source>
        <dbReference type="EMBL" id="SDI19058.1"/>
    </source>
</evidence>
<dbReference type="InterPro" id="IPR011053">
    <property type="entry name" value="Single_hybrid_motif"/>
</dbReference>
<evidence type="ECO:0000313" key="9">
    <source>
        <dbReference type="Proteomes" id="UP000182836"/>
    </source>
</evidence>
<dbReference type="PANTHER" id="PTHR11715">
    <property type="entry name" value="GLYCINE CLEAVAGE SYSTEM H PROTEIN"/>
    <property type="match status" value="1"/>
</dbReference>
<dbReference type="EMBL" id="LGUG01000004">
    <property type="protein sequence ID" value="KON96475.1"/>
    <property type="molecule type" value="Genomic_DNA"/>
</dbReference>
<dbReference type="CDD" id="cd06848">
    <property type="entry name" value="GCS_H"/>
    <property type="match status" value="1"/>
</dbReference>
<comment type="cofactor">
    <cofactor evidence="3">
        <name>(R)-lipoate</name>
        <dbReference type="ChEBI" id="CHEBI:83088"/>
    </cofactor>
    <text evidence="3">Binds 1 lipoyl cofactor covalently.</text>
</comment>
<dbReference type="Proteomes" id="UP000037269">
    <property type="component" value="Unassembled WGS sequence"/>
</dbReference>
<dbReference type="RefSeq" id="WP_043064158.1">
    <property type="nucleotide sequence ID" value="NZ_BJOA01000108.1"/>
</dbReference>
<protein>
    <recommendedName>
        <fullName evidence="3">Glycine cleavage system H protein</fullName>
    </recommendedName>
    <alternativeName>
        <fullName evidence="3">Octanoyl/lipoyl carrier protein</fullName>
    </alternativeName>
</protein>
<feature type="domain" description="Lipoyl-binding" evidence="5">
    <location>
        <begin position="24"/>
        <end position="106"/>
    </location>
</feature>
<comment type="function">
    <text evidence="3">The glycine cleavage system catalyzes the degradation of glycine. The H protein shuttles the methylamine group of glycine from the P protein to the T protein.</text>
</comment>
<evidence type="ECO:0000259" key="5">
    <source>
        <dbReference type="PROSITE" id="PS50968"/>
    </source>
</evidence>
<dbReference type="Pfam" id="PF01597">
    <property type="entry name" value="GCV_H"/>
    <property type="match status" value="1"/>
</dbReference>
<evidence type="ECO:0000256" key="2">
    <source>
        <dbReference type="ARBA" id="ARBA00022823"/>
    </source>
</evidence>
<dbReference type="NCBIfam" id="TIGR00527">
    <property type="entry name" value="gcvH"/>
    <property type="match status" value="1"/>
</dbReference>
<dbReference type="OrthoDB" id="9796712at2"/>
<evidence type="ECO:0000256" key="3">
    <source>
        <dbReference type="HAMAP-Rule" id="MF_00272"/>
    </source>
</evidence>
<reference evidence="7 9" key="2">
    <citation type="submission" date="2016-10" db="EMBL/GenBank/DDBJ databases">
        <authorList>
            <person name="de Groot N.N."/>
        </authorList>
    </citation>
    <scope>NUCLEOTIDE SEQUENCE [LARGE SCALE GENOMIC DNA]</scope>
    <source>
        <strain evidence="7 9">DSM 2895</strain>
    </source>
</reference>
<feature type="modified residue" description="N6-lipoyllysine" evidence="3 4">
    <location>
        <position position="65"/>
    </location>
</feature>
<evidence type="ECO:0000313" key="8">
    <source>
        <dbReference type="Proteomes" id="UP000037269"/>
    </source>
</evidence>
<reference evidence="6 8" key="1">
    <citation type="submission" date="2015-07" db="EMBL/GenBank/DDBJ databases">
        <title>Fjat-14205 dsm 2895.</title>
        <authorList>
            <person name="Liu B."/>
            <person name="Wang J."/>
            <person name="Zhu Y."/>
            <person name="Liu G."/>
            <person name="Chen Q."/>
            <person name="Chen Z."/>
            <person name="Lan J."/>
            <person name="Che J."/>
            <person name="Ge C."/>
            <person name="Shi H."/>
            <person name="Pan Z."/>
            <person name="Liu X."/>
        </authorList>
    </citation>
    <scope>NUCLEOTIDE SEQUENCE [LARGE SCALE GENOMIC DNA]</scope>
    <source>
        <strain evidence="6 8">DSM 2895</strain>
    </source>
</reference>
<dbReference type="PROSITE" id="PS00189">
    <property type="entry name" value="LIPOYL"/>
    <property type="match status" value="1"/>
</dbReference>
<evidence type="ECO:0000313" key="6">
    <source>
        <dbReference type="EMBL" id="KON96475.1"/>
    </source>
</evidence>
<dbReference type="PANTHER" id="PTHR11715:SF3">
    <property type="entry name" value="GLYCINE CLEAVAGE SYSTEM H PROTEIN-RELATED"/>
    <property type="match status" value="1"/>
</dbReference>
<dbReference type="GO" id="GO:0019464">
    <property type="term" value="P:glycine decarboxylation via glycine cleavage system"/>
    <property type="evidence" value="ECO:0007669"/>
    <property type="project" value="UniProtKB-UniRule"/>
</dbReference>
<dbReference type="PROSITE" id="PS50968">
    <property type="entry name" value="BIOTINYL_LIPOYL"/>
    <property type="match status" value="1"/>
</dbReference>
<dbReference type="GO" id="GO:0009249">
    <property type="term" value="P:protein lipoylation"/>
    <property type="evidence" value="ECO:0007669"/>
    <property type="project" value="UniProtKB-UniRule"/>
</dbReference>
<comment type="similarity">
    <text evidence="1 3">Belongs to the GcvH family.</text>
</comment>